<dbReference type="PANTHER" id="PTHR31672:SF13">
    <property type="entry name" value="F-BOX PROTEIN CPR30-LIKE"/>
    <property type="match status" value="1"/>
</dbReference>
<dbReference type="Proteomes" id="UP000030748">
    <property type="component" value="Unassembled WGS sequence"/>
</dbReference>
<dbReference type="CDD" id="cd22157">
    <property type="entry name" value="F-box_AtFBW1-like"/>
    <property type="match status" value="1"/>
</dbReference>
<dbReference type="InterPro" id="IPR050796">
    <property type="entry name" value="SCF_F-box_component"/>
</dbReference>
<dbReference type="SUPFAM" id="SSF81383">
    <property type="entry name" value="F-box domain"/>
    <property type="match status" value="1"/>
</dbReference>
<dbReference type="NCBIfam" id="TIGR01640">
    <property type="entry name" value="F_box_assoc_1"/>
    <property type="match status" value="1"/>
</dbReference>
<evidence type="ECO:0000259" key="1">
    <source>
        <dbReference type="PROSITE" id="PS50181"/>
    </source>
</evidence>
<dbReference type="Pfam" id="PF07734">
    <property type="entry name" value="FBA_1"/>
    <property type="match status" value="1"/>
</dbReference>
<evidence type="ECO:0000313" key="2">
    <source>
        <dbReference type="EMBL" id="EYU38381.1"/>
    </source>
</evidence>
<evidence type="ECO:0000313" key="3">
    <source>
        <dbReference type="Proteomes" id="UP000030748"/>
    </source>
</evidence>
<dbReference type="Pfam" id="PF00646">
    <property type="entry name" value="F-box"/>
    <property type="match status" value="1"/>
</dbReference>
<protein>
    <recommendedName>
        <fullName evidence="1">F-box domain-containing protein</fullName>
    </recommendedName>
</protein>
<sequence length="393" mass="44950">IKGNESTVYFSEEIVEEILSRLPVHSLFRFKAVSKSWNTLISSPSFAESYLNNYGNSNNFVLLAFDQTTRKWKLSFTTFGTSSPSELTTVAVGDGGGGRADEKFIELPTMLEKTRRIKEKIIGPFNGFICIYRILGMPRMGGITLCNPNLRTTETLPICTVTDNEFSFRTSVIRSMGFGLDSVTKEIKLVQILSYIFRFKDAIKKGIRVDIYSPSNKTWRHVPDDDAATSDTFISRAIGSYEDGSFAHWIDNNQSVVLSFDMQKEVFVRTPIPIEYDQFKHKVKIFAKGSSSLVLFAYPRERVTGKNYLFERWELKGLKHWTRLTRVGPFLGVTKPVGALWRSRVIVVRGKTKLVFYDYSTQQVRRIYDMEGNDYHLNCSDLIKVLEYKGILL</sequence>
<feature type="non-terminal residue" evidence="2">
    <location>
        <position position="1"/>
    </location>
</feature>
<dbReference type="Gene3D" id="1.20.1280.50">
    <property type="match status" value="1"/>
</dbReference>
<gene>
    <name evidence="2" type="ORF">MIMGU_mgv1a025864mg</name>
</gene>
<dbReference type="STRING" id="4155.A0A022RDS5"/>
<feature type="domain" description="F-box" evidence="1">
    <location>
        <begin position="4"/>
        <end position="53"/>
    </location>
</feature>
<keyword evidence="3" id="KW-1185">Reference proteome</keyword>
<dbReference type="EMBL" id="KI630481">
    <property type="protein sequence ID" value="EYU38381.1"/>
    <property type="molecule type" value="Genomic_DNA"/>
</dbReference>
<dbReference type="InterPro" id="IPR017451">
    <property type="entry name" value="F-box-assoc_interact_dom"/>
</dbReference>
<dbReference type="AlphaFoldDB" id="A0A022RDS5"/>
<reference evidence="2 3" key="1">
    <citation type="journal article" date="2013" name="Proc. Natl. Acad. Sci. U.S.A.">
        <title>Fine-scale variation in meiotic recombination in Mimulus inferred from population shotgun sequencing.</title>
        <authorList>
            <person name="Hellsten U."/>
            <person name="Wright K.M."/>
            <person name="Jenkins J."/>
            <person name="Shu S."/>
            <person name="Yuan Y."/>
            <person name="Wessler S.R."/>
            <person name="Schmutz J."/>
            <person name="Willis J.H."/>
            <person name="Rokhsar D.S."/>
        </authorList>
    </citation>
    <scope>NUCLEOTIDE SEQUENCE [LARGE SCALE GENOMIC DNA]</scope>
    <source>
        <strain evidence="3">cv. DUN x IM62</strain>
    </source>
</reference>
<proteinExistence type="predicted"/>
<dbReference type="InterPro" id="IPR006527">
    <property type="entry name" value="F-box-assoc_dom_typ1"/>
</dbReference>
<dbReference type="InterPro" id="IPR001810">
    <property type="entry name" value="F-box_dom"/>
</dbReference>
<dbReference type="InterPro" id="IPR036047">
    <property type="entry name" value="F-box-like_dom_sf"/>
</dbReference>
<dbReference type="PROSITE" id="PS50181">
    <property type="entry name" value="FBOX"/>
    <property type="match status" value="1"/>
</dbReference>
<dbReference type="PANTHER" id="PTHR31672">
    <property type="entry name" value="BNACNNG10540D PROTEIN"/>
    <property type="match status" value="1"/>
</dbReference>
<organism evidence="2 3">
    <name type="scientific">Erythranthe guttata</name>
    <name type="common">Yellow monkey flower</name>
    <name type="synonym">Mimulus guttatus</name>
    <dbReference type="NCBI Taxonomy" id="4155"/>
    <lineage>
        <taxon>Eukaryota</taxon>
        <taxon>Viridiplantae</taxon>
        <taxon>Streptophyta</taxon>
        <taxon>Embryophyta</taxon>
        <taxon>Tracheophyta</taxon>
        <taxon>Spermatophyta</taxon>
        <taxon>Magnoliopsida</taxon>
        <taxon>eudicotyledons</taxon>
        <taxon>Gunneridae</taxon>
        <taxon>Pentapetalae</taxon>
        <taxon>asterids</taxon>
        <taxon>lamiids</taxon>
        <taxon>Lamiales</taxon>
        <taxon>Phrymaceae</taxon>
        <taxon>Erythranthe</taxon>
    </lineage>
</organism>
<name>A0A022RDS5_ERYGU</name>
<accession>A0A022RDS5</accession>
<dbReference type="SMART" id="SM00256">
    <property type="entry name" value="FBOX"/>
    <property type="match status" value="1"/>
</dbReference>